<dbReference type="GO" id="GO:0004222">
    <property type="term" value="F:metalloendopeptidase activity"/>
    <property type="evidence" value="ECO:0007669"/>
    <property type="project" value="TreeGrafter"/>
</dbReference>
<accession>A0A0F0LG39</accession>
<organism evidence="4 5">
    <name type="scientific">Microbacterium azadirachtae</name>
    <dbReference type="NCBI Taxonomy" id="582680"/>
    <lineage>
        <taxon>Bacteria</taxon>
        <taxon>Bacillati</taxon>
        <taxon>Actinomycetota</taxon>
        <taxon>Actinomycetes</taxon>
        <taxon>Micrococcales</taxon>
        <taxon>Microbacteriaceae</taxon>
        <taxon>Microbacterium</taxon>
    </lineage>
</organism>
<dbReference type="STRING" id="582680.RS86_02641"/>
<keyword evidence="2" id="KW-0472">Membrane</keyword>
<feature type="transmembrane region" description="Helical" evidence="2">
    <location>
        <begin position="32"/>
        <end position="55"/>
    </location>
</feature>
<proteinExistence type="predicted"/>
<dbReference type="Pfam" id="PF01551">
    <property type="entry name" value="Peptidase_M23"/>
    <property type="match status" value="1"/>
</dbReference>
<evidence type="ECO:0000313" key="4">
    <source>
        <dbReference type="EMBL" id="KJL32172.1"/>
    </source>
</evidence>
<dbReference type="PANTHER" id="PTHR21666:SF270">
    <property type="entry name" value="MUREIN HYDROLASE ACTIVATOR ENVC"/>
    <property type="match status" value="1"/>
</dbReference>
<keyword evidence="2" id="KW-0812">Transmembrane</keyword>
<dbReference type="InterPro" id="IPR016047">
    <property type="entry name" value="M23ase_b-sheet_dom"/>
</dbReference>
<feature type="region of interest" description="Disordered" evidence="1">
    <location>
        <begin position="285"/>
        <end position="318"/>
    </location>
</feature>
<dbReference type="Gene3D" id="2.70.70.10">
    <property type="entry name" value="Glucose Permease (Domain IIA)"/>
    <property type="match status" value="1"/>
</dbReference>
<feature type="domain" description="M23ase beta-sheet core" evidence="3">
    <location>
        <begin position="351"/>
        <end position="450"/>
    </location>
</feature>
<evidence type="ECO:0000313" key="5">
    <source>
        <dbReference type="Proteomes" id="UP000033740"/>
    </source>
</evidence>
<dbReference type="InterPro" id="IPR050570">
    <property type="entry name" value="Cell_wall_metabolism_enzyme"/>
</dbReference>
<dbReference type="SUPFAM" id="SSF51261">
    <property type="entry name" value="Duplicated hybrid motif"/>
    <property type="match status" value="1"/>
</dbReference>
<evidence type="ECO:0000256" key="1">
    <source>
        <dbReference type="SAM" id="MobiDB-lite"/>
    </source>
</evidence>
<name>A0A0F0LG39_9MICO</name>
<reference evidence="4 5" key="1">
    <citation type="submission" date="2015-02" db="EMBL/GenBank/DDBJ databases">
        <title>Draft genome sequences of ten Microbacterium spp. with emphasis on heavy metal contaminated environments.</title>
        <authorList>
            <person name="Corretto E."/>
        </authorList>
    </citation>
    <scope>NUCLEOTIDE SEQUENCE [LARGE SCALE GENOMIC DNA]</scope>
    <source>
        <strain evidence="4 5">ARN176</strain>
    </source>
</reference>
<sequence>MNHPNIEDARRPGQASLVRRARAARQGRRRSGAVLSIATVGALILGLFLGAPAAYADDYPSWDDVQAAKANEDAAANEVGRIQGLIASLTQNVADTKAAAEAAGNEYFAAQQALDAQARRLADLQGQADTQKKVADDTASKAGQIAAQLSRDGGDTTALQLFFSKSTANTDELLQRLGQMDRVLSGTQAIYDKALEAKNTAQSLTDQATAAKVERDRLAKIAEEKMQKAQAAADAAAKALADQQTYLGQLQAQLAALQDTTAKTVAQYQAGEAARAAAEAARQAQLAAERQAAEEAARQNGGGGGGGGGGGDSGGGSVGSGGWVRPFGGYQSSGYGYRVPDCDVWGCSSSFHAGVDLADGSCGSPIFAAHSGTVVYAGWNGGYGNYIKIDNSDGSGLATGYGHILNGGYNVSGGDWVNAGQVIAYAGNTGGSFGCHLHFEVYQWGSTINPINFMENQGVYMG</sequence>
<feature type="compositionally biased region" description="Gly residues" evidence="1">
    <location>
        <begin position="300"/>
        <end position="318"/>
    </location>
</feature>
<dbReference type="Proteomes" id="UP000033740">
    <property type="component" value="Unassembled WGS sequence"/>
</dbReference>
<dbReference type="InterPro" id="IPR011055">
    <property type="entry name" value="Dup_hybrid_motif"/>
</dbReference>
<keyword evidence="5" id="KW-1185">Reference proteome</keyword>
<dbReference type="RefSeq" id="WP_235281774.1">
    <property type="nucleotide sequence ID" value="NZ_JYIX01000037.1"/>
</dbReference>
<evidence type="ECO:0000259" key="3">
    <source>
        <dbReference type="Pfam" id="PF01551"/>
    </source>
</evidence>
<protein>
    <submittedName>
        <fullName evidence="4">Glycyl-glycine endopeptidase ALE-1</fullName>
        <ecNumber evidence="4">3.4.24.75</ecNumber>
    </submittedName>
</protein>
<dbReference type="EC" id="3.4.24.75" evidence="4"/>
<dbReference type="PANTHER" id="PTHR21666">
    <property type="entry name" value="PEPTIDASE-RELATED"/>
    <property type="match status" value="1"/>
</dbReference>
<keyword evidence="4" id="KW-0378">Hydrolase</keyword>
<dbReference type="AlphaFoldDB" id="A0A0F0LG39"/>
<dbReference type="EMBL" id="JYIX01000037">
    <property type="protein sequence ID" value="KJL32172.1"/>
    <property type="molecule type" value="Genomic_DNA"/>
</dbReference>
<gene>
    <name evidence="4" type="ORF">RS86_02641</name>
</gene>
<keyword evidence="2" id="KW-1133">Transmembrane helix</keyword>
<dbReference type="PATRIC" id="fig|582680.6.peg.2711"/>
<comment type="caution">
    <text evidence="4">The sequence shown here is derived from an EMBL/GenBank/DDBJ whole genome shotgun (WGS) entry which is preliminary data.</text>
</comment>
<dbReference type="CDD" id="cd12797">
    <property type="entry name" value="M23_peptidase"/>
    <property type="match status" value="1"/>
</dbReference>
<evidence type="ECO:0000256" key="2">
    <source>
        <dbReference type="SAM" id="Phobius"/>
    </source>
</evidence>